<comment type="caution">
    <text evidence="10">The sequence shown here is derived from an EMBL/GenBank/DDBJ whole genome shotgun (WGS) entry which is preliminary data.</text>
</comment>
<dbReference type="PROSITE" id="PS00211">
    <property type="entry name" value="ABC_TRANSPORTER_1"/>
    <property type="match status" value="2"/>
</dbReference>
<evidence type="ECO:0000256" key="4">
    <source>
        <dbReference type="ARBA" id="ARBA00022741"/>
    </source>
</evidence>
<name>A0A550CQU0_9AGAR</name>
<dbReference type="InterPro" id="IPR027417">
    <property type="entry name" value="P-loop_NTPase"/>
</dbReference>
<sequence length="1297" mass="143416">MASPTLSDADTRTVKGEAEQWTVKDTHQENISFSNVRPVNVKVRDLTVEVDAPKSLAQRLSFKKKPSADPERGNADRKRILDTISADFPQGSLSAILGSSGSGKTTMLNILSRRMRSSNLNVTGVVEFNGSPKLSSISNAYVTQMDLLLPTLTVRETLLYAAALRLPATTDTAKRAQLVEEVILELGLKECASTYVGDGESHKGCSGGERRRVSIGVQMLSNPSVLFCDEPTTGLDATSAYQLVKTLKSLALKGRTIICTIHQPRHDIFFLFDRITLLSQGHALYSGLTDGALPWFEDLLPGSFHKRVNPADYLIQVAAVDSRTPEAETETQGRLNMLIQAWKKESPMRFDSSSNKEASHAASGFAVDEHAKSEAAPLMRQIAVLTSRTIRTTIRDPMGLAAAWMEAVLMSLVCGLVFLQLGKDQGGIRSREAALYISAGLQGYLVLLYETWRLAGVDIALFDRERGEGVIGVTAWMISRRLARGLLEDVAVPFLFSVIFYFMCGFDADGVQFFKFYAVIFLNQLIAVNFAVLCVGVSRDFSIATLVGNLSFTVQSFSCGFFIQANSIPVYVRWLKWIAYIYYAFAALAVNEFTDEYYDCPSGDAATDPDCLQYRGNFILQNLSFDPNWYVIPVIVMLAFVVIFMLIGGLLLKFWTVDIRVGGVQQPKEIAQKDKLTKTRSERDPTPPIDVDLLDFSLAIEKPLARGELKQKTILHSVTTRFEAGAVNVIMGPSGSGKSSLLNTMALRVHSSPLVRYRAGGRMLLNGVDPGDSIVRSLCSYVTQDDNSLLPYLTVREMLHFAAGLRLPKEMTKEQKRQKAEEVILKLGLRDCADTLIGSEFIKGISGGEKRRVSIAVQILTEPRILIADEPTSGLDAFTASSILDVLNSLAQEGRTVIITIHQSRSELFDQFGNLLLLAKGGHVAYSGRAADMISYFTGLGHAYPPMSNPSDWALDLVSVDLRSAKEEEESRAKVQRILDVYDPKAHFNFEKHRQVALPGELGRMRKRMAPLWVAVPILLKRGMLNFKRQPNLAGARIGQVVGLGGALALFFAPLGRDYYDASMNIVGAIQEILPMYFVGMLQNVAMYPTERDVFYKENDDRAYSLEAFFLSYTILEVPFEIVSALLFSLLGCIAINLNRTISMYFIVALNAFCIVSCGESIGIIFNTLFQSTGFALNVTSTVLSIGTFMSGLLSVDMIGFLKGINYISPLKYAAENLMPYTLRGMIFTCEDFQRLPDGHCPLETGEQVLQLFHMDIDPVPRLGAIVATTVVYRLVAYLVLRLVRTDVGGLWRRKRE</sequence>
<evidence type="ECO:0000256" key="3">
    <source>
        <dbReference type="ARBA" id="ARBA00022692"/>
    </source>
</evidence>
<dbReference type="Proteomes" id="UP000320762">
    <property type="component" value="Unassembled WGS sequence"/>
</dbReference>
<evidence type="ECO:0000256" key="2">
    <source>
        <dbReference type="ARBA" id="ARBA00022448"/>
    </source>
</evidence>
<dbReference type="SMART" id="SM00382">
    <property type="entry name" value="AAA"/>
    <property type="match status" value="2"/>
</dbReference>
<dbReference type="InterPro" id="IPR003439">
    <property type="entry name" value="ABC_transporter-like_ATP-bd"/>
</dbReference>
<dbReference type="GO" id="GO:0016887">
    <property type="term" value="F:ATP hydrolysis activity"/>
    <property type="evidence" value="ECO:0007669"/>
    <property type="project" value="InterPro"/>
</dbReference>
<keyword evidence="3 8" id="KW-0812">Transmembrane</keyword>
<dbReference type="PANTHER" id="PTHR48041:SF119">
    <property type="entry name" value="ROA1P"/>
    <property type="match status" value="1"/>
</dbReference>
<dbReference type="Pfam" id="PF19055">
    <property type="entry name" value="ABC2_membrane_7"/>
    <property type="match status" value="1"/>
</dbReference>
<feature type="transmembrane region" description="Helical" evidence="8">
    <location>
        <begin position="1066"/>
        <end position="1087"/>
    </location>
</feature>
<comment type="subcellular location">
    <subcellularLocation>
        <location evidence="1">Membrane</location>
        <topology evidence="1">Multi-pass membrane protein</topology>
    </subcellularLocation>
</comment>
<evidence type="ECO:0000256" key="5">
    <source>
        <dbReference type="ARBA" id="ARBA00022840"/>
    </source>
</evidence>
<dbReference type="GO" id="GO:0140359">
    <property type="term" value="F:ABC-type transporter activity"/>
    <property type="evidence" value="ECO:0007669"/>
    <property type="project" value="InterPro"/>
</dbReference>
<feature type="transmembrane region" description="Helical" evidence="8">
    <location>
        <begin position="1144"/>
        <end position="1170"/>
    </location>
</feature>
<evidence type="ECO:0000313" key="10">
    <source>
        <dbReference type="EMBL" id="TRM67109.1"/>
    </source>
</evidence>
<evidence type="ECO:0000256" key="7">
    <source>
        <dbReference type="ARBA" id="ARBA00023136"/>
    </source>
</evidence>
<keyword evidence="2" id="KW-0813">Transport</keyword>
<evidence type="ECO:0000256" key="6">
    <source>
        <dbReference type="ARBA" id="ARBA00022989"/>
    </source>
</evidence>
<feature type="transmembrane region" description="Helical" evidence="8">
    <location>
        <begin position="1034"/>
        <end position="1054"/>
    </location>
</feature>
<dbReference type="InterPro" id="IPR013525">
    <property type="entry name" value="ABC2_TM"/>
</dbReference>
<gene>
    <name evidence="10" type="ORF">BD626DRAFT_396559</name>
</gene>
<evidence type="ECO:0000313" key="11">
    <source>
        <dbReference type="Proteomes" id="UP000320762"/>
    </source>
</evidence>
<feature type="domain" description="ABC transporter" evidence="9">
    <location>
        <begin position="41"/>
        <end position="305"/>
    </location>
</feature>
<reference evidence="10 11" key="1">
    <citation type="journal article" date="2019" name="New Phytol.">
        <title>Comparative genomics reveals unique wood-decay strategies and fruiting body development in the Schizophyllaceae.</title>
        <authorList>
            <person name="Almasi E."/>
            <person name="Sahu N."/>
            <person name="Krizsan K."/>
            <person name="Balint B."/>
            <person name="Kovacs G.M."/>
            <person name="Kiss B."/>
            <person name="Cseklye J."/>
            <person name="Drula E."/>
            <person name="Henrissat B."/>
            <person name="Nagy I."/>
            <person name="Chovatia M."/>
            <person name="Adam C."/>
            <person name="LaButti K."/>
            <person name="Lipzen A."/>
            <person name="Riley R."/>
            <person name="Grigoriev I.V."/>
            <person name="Nagy L.G."/>
        </authorList>
    </citation>
    <scope>NUCLEOTIDE SEQUENCE [LARGE SCALE GENOMIC DNA]</scope>
    <source>
        <strain evidence="10 11">NL-1724</strain>
    </source>
</reference>
<dbReference type="PROSITE" id="PS50893">
    <property type="entry name" value="ABC_TRANSPORTER_2"/>
    <property type="match status" value="2"/>
</dbReference>
<feature type="transmembrane region" description="Helical" evidence="8">
    <location>
        <begin position="398"/>
        <end position="421"/>
    </location>
</feature>
<evidence type="ECO:0000256" key="8">
    <source>
        <dbReference type="SAM" id="Phobius"/>
    </source>
</evidence>
<dbReference type="InterPro" id="IPR043926">
    <property type="entry name" value="ABCG_dom"/>
</dbReference>
<dbReference type="SUPFAM" id="SSF52540">
    <property type="entry name" value="P-loop containing nucleoside triphosphate hydrolases"/>
    <property type="match status" value="2"/>
</dbReference>
<dbReference type="EMBL" id="VDMD01000003">
    <property type="protein sequence ID" value="TRM67109.1"/>
    <property type="molecule type" value="Genomic_DNA"/>
</dbReference>
<feature type="transmembrane region" description="Helical" evidence="8">
    <location>
        <begin position="570"/>
        <end position="590"/>
    </location>
</feature>
<feature type="transmembrane region" description="Helical" evidence="8">
    <location>
        <begin position="1182"/>
        <end position="1202"/>
    </location>
</feature>
<accession>A0A550CQU0</accession>
<dbReference type="OrthoDB" id="66620at2759"/>
<organism evidence="10 11">
    <name type="scientific">Schizophyllum amplum</name>
    <dbReference type="NCBI Taxonomy" id="97359"/>
    <lineage>
        <taxon>Eukaryota</taxon>
        <taxon>Fungi</taxon>
        <taxon>Dikarya</taxon>
        <taxon>Basidiomycota</taxon>
        <taxon>Agaricomycotina</taxon>
        <taxon>Agaricomycetes</taxon>
        <taxon>Agaricomycetidae</taxon>
        <taxon>Agaricales</taxon>
        <taxon>Schizophyllaceae</taxon>
        <taxon>Schizophyllum</taxon>
    </lineage>
</organism>
<dbReference type="STRING" id="97359.A0A550CQU0"/>
<keyword evidence="5" id="KW-0067">ATP-binding</keyword>
<feature type="transmembrane region" description="Helical" evidence="8">
    <location>
        <begin position="516"/>
        <end position="538"/>
    </location>
</feature>
<dbReference type="GO" id="GO:0016020">
    <property type="term" value="C:membrane"/>
    <property type="evidence" value="ECO:0007669"/>
    <property type="project" value="UniProtKB-SubCell"/>
</dbReference>
<feature type="transmembrane region" description="Helical" evidence="8">
    <location>
        <begin position="1263"/>
        <end position="1284"/>
    </location>
</feature>
<keyword evidence="11" id="KW-1185">Reference proteome</keyword>
<dbReference type="Pfam" id="PF00005">
    <property type="entry name" value="ABC_tran"/>
    <property type="match status" value="2"/>
</dbReference>
<dbReference type="Gene3D" id="3.40.50.300">
    <property type="entry name" value="P-loop containing nucleotide triphosphate hydrolases"/>
    <property type="match status" value="2"/>
</dbReference>
<feature type="transmembrane region" description="Helical" evidence="8">
    <location>
        <begin position="630"/>
        <end position="652"/>
    </location>
</feature>
<keyword evidence="7 8" id="KW-0472">Membrane</keyword>
<dbReference type="InterPro" id="IPR003593">
    <property type="entry name" value="AAA+_ATPase"/>
</dbReference>
<dbReference type="InterPro" id="IPR050352">
    <property type="entry name" value="ABCG_transporters"/>
</dbReference>
<keyword evidence="4" id="KW-0547">Nucleotide-binding</keyword>
<feature type="transmembrane region" description="Helical" evidence="8">
    <location>
        <begin position="1108"/>
        <end position="1138"/>
    </location>
</feature>
<feature type="domain" description="ABC transporter" evidence="9">
    <location>
        <begin position="691"/>
        <end position="946"/>
    </location>
</feature>
<dbReference type="PANTHER" id="PTHR48041">
    <property type="entry name" value="ABC TRANSPORTER G FAMILY MEMBER 28"/>
    <property type="match status" value="1"/>
</dbReference>
<protein>
    <submittedName>
        <fullName evidence="10">P-loop containing nucleoside triphosphate hydrolase protein</fullName>
    </submittedName>
</protein>
<dbReference type="Pfam" id="PF01061">
    <property type="entry name" value="ABC2_membrane"/>
    <property type="match status" value="2"/>
</dbReference>
<dbReference type="InterPro" id="IPR017871">
    <property type="entry name" value="ABC_transporter-like_CS"/>
</dbReference>
<keyword evidence="10" id="KW-0378">Hydrolase</keyword>
<evidence type="ECO:0000256" key="1">
    <source>
        <dbReference type="ARBA" id="ARBA00004141"/>
    </source>
</evidence>
<feature type="transmembrane region" description="Helical" evidence="8">
    <location>
        <begin position="486"/>
        <end position="504"/>
    </location>
</feature>
<proteinExistence type="predicted"/>
<keyword evidence="6 8" id="KW-1133">Transmembrane helix</keyword>
<evidence type="ECO:0000259" key="9">
    <source>
        <dbReference type="PROSITE" id="PS50893"/>
    </source>
</evidence>
<dbReference type="GO" id="GO:0005524">
    <property type="term" value="F:ATP binding"/>
    <property type="evidence" value="ECO:0007669"/>
    <property type="project" value="UniProtKB-KW"/>
</dbReference>